<dbReference type="PANTHER" id="PTHR16223">
    <property type="entry name" value="TRANSCRIPTION FACTOR BHLH83-RELATED"/>
    <property type="match status" value="1"/>
</dbReference>
<dbReference type="Proteomes" id="UP000187203">
    <property type="component" value="Unassembled WGS sequence"/>
</dbReference>
<reference evidence="9" key="1">
    <citation type="submission" date="2013-09" db="EMBL/GenBank/DDBJ databases">
        <title>Corchorus olitorius genome sequencing.</title>
        <authorList>
            <person name="Alam M."/>
            <person name="Haque M.S."/>
            <person name="Islam M.S."/>
            <person name="Emdad E.M."/>
            <person name="Islam M.M."/>
            <person name="Ahmed B."/>
            <person name="Halim A."/>
            <person name="Hossen Q.M.M."/>
            <person name="Hossain M.Z."/>
            <person name="Ahmed R."/>
            <person name="Khan M.M."/>
            <person name="Islam R."/>
            <person name="Rashid M.M."/>
            <person name="Khan S.A."/>
            <person name="Rahman M.S."/>
            <person name="Alam M."/>
            <person name="Yahiya A.S."/>
            <person name="Khan M.S."/>
            <person name="Azam M.S."/>
            <person name="Haque T."/>
            <person name="Lashkar M.Z.H."/>
            <person name="Akhand A.I."/>
            <person name="Morshed G."/>
            <person name="Roy S."/>
            <person name="Uddin K.S."/>
            <person name="Rabeya T."/>
            <person name="Hossain A.S."/>
            <person name="Chowdhury A."/>
            <person name="Snigdha A.R."/>
            <person name="Mortoza M.S."/>
            <person name="Matin S.A."/>
            <person name="Hoque S.M.E."/>
            <person name="Islam M.K."/>
            <person name="Roy D.K."/>
            <person name="Haider R."/>
            <person name="Moosa M.M."/>
            <person name="Elias S.M."/>
            <person name="Hasan A.M."/>
            <person name="Jahan S."/>
            <person name="Shafiuddin M."/>
            <person name="Mahmood N."/>
            <person name="Shommy N.S."/>
        </authorList>
    </citation>
    <scope>NUCLEOTIDE SEQUENCE [LARGE SCALE GENOMIC DNA]</scope>
    <source>
        <strain evidence="9">cv. O-4</strain>
    </source>
</reference>
<dbReference type="Gene3D" id="4.10.280.10">
    <property type="entry name" value="Helix-loop-helix DNA-binding domain"/>
    <property type="match status" value="1"/>
</dbReference>
<evidence type="ECO:0000256" key="4">
    <source>
        <dbReference type="ARBA" id="ARBA00023163"/>
    </source>
</evidence>
<name>A0A1R3HIJ6_9ROSI</name>
<feature type="compositionally biased region" description="Polar residues" evidence="6">
    <location>
        <begin position="1"/>
        <end position="18"/>
    </location>
</feature>
<keyword evidence="9" id="KW-1185">Reference proteome</keyword>
<comment type="subcellular location">
    <subcellularLocation>
        <location evidence="1">Nucleus</location>
    </subcellularLocation>
</comment>
<dbReference type="InterPro" id="IPR045843">
    <property type="entry name" value="IND-like"/>
</dbReference>
<dbReference type="InterPro" id="IPR045239">
    <property type="entry name" value="bHLH95_bHLH"/>
</dbReference>
<protein>
    <recommendedName>
        <fullName evidence="7">BHLH domain-containing protein</fullName>
    </recommendedName>
</protein>
<keyword evidence="2" id="KW-0805">Transcription regulation</keyword>
<proteinExistence type="predicted"/>
<dbReference type="AlphaFoldDB" id="A0A1R3HIJ6"/>
<dbReference type="GO" id="GO:0000981">
    <property type="term" value="F:DNA-binding transcription factor activity, RNA polymerase II-specific"/>
    <property type="evidence" value="ECO:0007669"/>
    <property type="project" value="TreeGrafter"/>
</dbReference>
<gene>
    <name evidence="8" type="ORF">COLO4_28740</name>
</gene>
<dbReference type="GO" id="GO:0000978">
    <property type="term" value="F:RNA polymerase II cis-regulatory region sequence-specific DNA binding"/>
    <property type="evidence" value="ECO:0007669"/>
    <property type="project" value="TreeGrafter"/>
</dbReference>
<dbReference type="STRING" id="93759.A0A1R3HIJ6"/>
<evidence type="ECO:0000259" key="7">
    <source>
        <dbReference type="PROSITE" id="PS50888"/>
    </source>
</evidence>
<dbReference type="SMART" id="SM00353">
    <property type="entry name" value="HLH"/>
    <property type="match status" value="1"/>
</dbReference>
<evidence type="ECO:0000313" key="9">
    <source>
        <dbReference type="Proteomes" id="UP000187203"/>
    </source>
</evidence>
<dbReference type="GO" id="GO:0005634">
    <property type="term" value="C:nucleus"/>
    <property type="evidence" value="ECO:0007669"/>
    <property type="project" value="UniProtKB-SubCell"/>
</dbReference>
<feature type="domain" description="BHLH" evidence="7">
    <location>
        <begin position="307"/>
        <end position="357"/>
    </location>
</feature>
<comment type="caution">
    <text evidence="8">The sequence shown here is derived from an EMBL/GenBank/DDBJ whole genome shotgun (WGS) entry which is preliminary data.</text>
</comment>
<dbReference type="PROSITE" id="PS50888">
    <property type="entry name" value="BHLH"/>
    <property type="match status" value="1"/>
</dbReference>
<evidence type="ECO:0000256" key="6">
    <source>
        <dbReference type="SAM" id="MobiDB-lite"/>
    </source>
</evidence>
<dbReference type="GO" id="GO:0046983">
    <property type="term" value="F:protein dimerization activity"/>
    <property type="evidence" value="ECO:0007669"/>
    <property type="project" value="InterPro"/>
</dbReference>
<dbReference type="FunFam" id="4.10.280.10:FF:000021">
    <property type="entry name" value="Transcription factor bHLH130 family"/>
    <property type="match status" value="1"/>
</dbReference>
<keyword evidence="4" id="KW-0804">Transcription</keyword>
<accession>A0A1R3HIJ6</accession>
<dbReference type="InterPro" id="IPR036638">
    <property type="entry name" value="HLH_DNA-bd_sf"/>
</dbReference>
<feature type="region of interest" description="Disordered" evidence="6">
    <location>
        <begin position="81"/>
        <end position="101"/>
    </location>
</feature>
<dbReference type="InterPro" id="IPR011598">
    <property type="entry name" value="bHLH_dom"/>
</dbReference>
<dbReference type="SUPFAM" id="SSF47459">
    <property type="entry name" value="HLH, helix-loop-helix DNA-binding domain"/>
    <property type="match status" value="1"/>
</dbReference>
<dbReference type="CDD" id="cd11393">
    <property type="entry name" value="bHLH_AtbHLH_like"/>
    <property type="match status" value="1"/>
</dbReference>
<dbReference type="Pfam" id="PF00010">
    <property type="entry name" value="HLH"/>
    <property type="match status" value="1"/>
</dbReference>
<sequence length="385" mass="42115">MDSSTHPSYQNPDSQPNSGLLRFRSAPSSLLANFTDSLDCGVNKGGFDSDRLISRFMNSSAGNSEIEDKSGAEAAVNYSNSQQSYSGLPPHYPRQTSATTSSAMDSSYELLGMNHQSHGKPVTSTLMRQSSSPAGLFANLSVQNGYASMKGLGNYCGVNSTTTNGELSPSSNRLKSQISFSSRLPSSLGMLSQISEIGNESIGANSPDDGKLGNSNSDARFYGTGYQQYGSWNDSGPFTENFSGLKRTQDNERKFLSTGQNGDLGNRVHVLSHHLSLPKTSNEMAAVEKFLHFQDSVPCKIRAKRGCATHPRSIAERVRRTRISERMRKLQELVPNMDKQTNTADMLDLAVEYIKDLQKQFKTLSDNRANCKCLHIQKPVPNQIV</sequence>
<evidence type="ECO:0000256" key="3">
    <source>
        <dbReference type="ARBA" id="ARBA00023125"/>
    </source>
</evidence>
<evidence type="ECO:0000256" key="5">
    <source>
        <dbReference type="ARBA" id="ARBA00023242"/>
    </source>
</evidence>
<organism evidence="8 9">
    <name type="scientific">Corchorus olitorius</name>
    <dbReference type="NCBI Taxonomy" id="93759"/>
    <lineage>
        <taxon>Eukaryota</taxon>
        <taxon>Viridiplantae</taxon>
        <taxon>Streptophyta</taxon>
        <taxon>Embryophyta</taxon>
        <taxon>Tracheophyta</taxon>
        <taxon>Spermatophyta</taxon>
        <taxon>Magnoliopsida</taxon>
        <taxon>eudicotyledons</taxon>
        <taxon>Gunneridae</taxon>
        <taxon>Pentapetalae</taxon>
        <taxon>rosids</taxon>
        <taxon>malvids</taxon>
        <taxon>Malvales</taxon>
        <taxon>Malvaceae</taxon>
        <taxon>Grewioideae</taxon>
        <taxon>Apeibeae</taxon>
        <taxon>Corchorus</taxon>
    </lineage>
</organism>
<evidence type="ECO:0000313" key="8">
    <source>
        <dbReference type="EMBL" id="OMO70150.1"/>
    </source>
</evidence>
<evidence type="ECO:0000256" key="2">
    <source>
        <dbReference type="ARBA" id="ARBA00023015"/>
    </source>
</evidence>
<dbReference type="OrthoDB" id="2019494at2759"/>
<dbReference type="PANTHER" id="PTHR16223:SF125">
    <property type="entry name" value="OS08G0506700 PROTEIN"/>
    <property type="match status" value="1"/>
</dbReference>
<evidence type="ECO:0000256" key="1">
    <source>
        <dbReference type="ARBA" id="ARBA00004123"/>
    </source>
</evidence>
<feature type="region of interest" description="Disordered" evidence="6">
    <location>
        <begin position="1"/>
        <end position="21"/>
    </location>
</feature>
<keyword evidence="5" id="KW-0539">Nucleus</keyword>
<keyword evidence="3" id="KW-0238">DNA-binding</keyword>
<dbReference type="EMBL" id="AWUE01020034">
    <property type="protein sequence ID" value="OMO70150.1"/>
    <property type="molecule type" value="Genomic_DNA"/>
</dbReference>